<dbReference type="STRING" id="1121001.SAMN02745857_01973"/>
<feature type="signal peptide" evidence="1">
    <location>
        <begin position="1"/>
        <end position="19"/>
    </location>
</feature>
<dbReference type="EMBL" id="FWXD01000010">
    <property type="protein sequence ID" value="SMC24824.1"/>
    <property type="molecule type" value="Genomic_DNA"/>
</dbReference>
<evidence type="ECO:0008006" key="4">
    <source>
        <dbReference type="Google" id="ProtNLM"/>
    </source>
</evidence>
<accession>A0A1W1XLV4</accession>
<evidence type="ECO:0000313" key="3">
    <source>
        <dbReference type="Proteomes" id="UP000192761"/>
    </source>
</evidence>
<dbReference type="RefSeq" id="WP_084090632.1">
    <property type="nucleotide sequence ID" value="NZ_FWXD01000010.1"/>
</dbReference>
<reference evidence="2 3" key="1">
    <citation type="submission" date="2017-04" db="EMBL/GenBank/DDBJ databases">
        <authorList>
            <person name="Afonso C.L."/>
            <person name="Miller P.J."/>
            <person name="Scott M.A."/>
            <person name="Spackman E."/>
            <person name="Goraichik I."/>
            <person name="Dimitrov K.M."/>
            <person name="Suarez D.L."/>
            <person name="Swayne D.E."/>
        </authorList>
    </citation>
    <scope>NUCLEOTIDE SEQUENCE [LARGE SCALE GENOMIC DNA]</scope>
    <source>
        <strain evidence="2 3">DSM 23236</strain>
    </source>
</reference>
<keyword evidence="1" id="KW-0732">Signal</keyword>
<protein>
    <recommendedName>
        <fullName evidence="4">DUF4157 domain-containing protein</fullName>
    </recommendedName>
</protein>
<dbReference type="AlphaFoldDB" id="A0A1W1XLV4"/>
<feature type="chain" id="PRO_5012709567" description="DUF4157 domain-containing protein" evidence="1">
    <location>
        <begin position="20"/>
        <end position="314"/>
    </location>
</feature>
<dbReference type="OrthoDB" id="9204554at2"/>
<gene>
    <name evidence="2" type="ORF">SAMN02745857_01973</name>
</gene>
<keyword evidence="3" id="KW-1185">Reference proteome</keyword>
<name>A0A1W1XLV4_9NEIS</name>
<evidence type="ECO:0000256" key="1">
    <source>
        <dbReference type="SAM" id="SignalP"/>
    </source>
</evidence>
<organism evidence="2 3">
    <name type="scientific">Andreprevotia lacus DSM 23236</name>
    <dbReference type="NCBI Taxonomy" id="1121001"/>
    <lineage>
        <taxon>Bacteria</taxon>
        <taxon>Pseudomonadati</taxon>
        <taxon>Pseudomonadota</taxon>
        <taxon>Betaproteobacteria</taxon>
        <taxon>Neisseriales</taxon>
        <taxon>Chitinibacteraceae</taxon>
        <taxon>Andreprevotia</taxon>
    </lineage>
</organism>
<dbReference type="Proteomes" id="UP000192761">
    <property type="component" value="Unassembled WGS sequence"/>
</dbReference>
<evidence type="ECO:0000313" key="2">
    <source>
        <dbReference type="EMBL" id="SMC24824.1"/>
    </source>
</evidence>
<sequence length="314" mass="34989">MRRPLAALLLLAISTATFANDVVLRFGSQREGQAILGKLDEYASQTSAYERQAKLKLDRPLSAAAFSAAQGNEVQDWDKAELQRLLPMLARIHNDVAAFKLKPPGEIMLFKTSGREEGNAAYTRGNGIFLSSSDVGKPDRELEDEIRHELFHVLSRHDRQLRERAYAIIGYTPCPLLSVPPEIEASRISNPDEPRNASYCIELTIDGHSARYTPMLFSTLGHIPKGKENFFDGLVMRLLQVSTSDGRSTAVRDGKALQLIDPEQTPAFLKKTGMNTGYLIHPEETMADNFVFASHRNTSVPSPWVVEQLLKVLQ</sequence>
<proteinExistence type="predicted"/>